<gene>
    <name evidence="1" type="ORF">CRV2_00013453</name>
</gene>
<name>A0ACA9U3W9_BIOOC</name>
<dbReference type="EMBL" id="CADEHS020000014">
    <property type="protein sequence ID" value="CAG9947919.1"/>
    <property type="molecule type" value="Genomic_DNA"/>
</dbReference>
<keyword evidence="2" id="KW-1185">Reference proteome</keyword>
<protein>
    <submittedName>
        <fullName evidence="1">Uncharacterized protein</fullName>
    </submittedName>
</protein>
<dbReference type="Proteomes" id="UP000836387">
    <property type="component" value="Unassembled WGS sequence"/>
</dbReference>
<comment type="caution">
    <text evidence="1">The sequence shown here is derived from an EMBL/GenBank/DDBJ whole genome shotgun (WGS) entry which is preliminary data.</text>
</comment>
<organism evidence="1 2">
    <name type="scientific">Clonostachys rosea f. rosea IK726</name>
    <dbReference type="NCBI Taxonomy" id="1349383"/>
    <lineage>
        <taxon>Eukaryota</taxon>
        <taxon>Fungi</taxon>
        <taxon>Dikarya</taxon>
        <taxon>Ascomycota</taxon>
        <taxon>Pezizomycotina</taxon>
        <taxon>Sordariomycetes</taxon>
        <taxon>Hypocreomycetidae</taxon>
        <taxon>Hypocreales</taxon>
        <taxon>Bionectriaceae</taxon>
        <taxon>Clonostachys</taxon>
    </lineage>
</organism>
<proteinExistence type="predicted"/>
<sequence>MSKEILDTGISVVYEPPGRAPIVDIVIVHGLHGHPYKSWLKKPSSTTKSPQTSPEVQGDGRQSGLRKLSWKSAKSTPVDDNKKPVLKDTSGGVDPESEPIFWPQDLLPSECPDARILVFGYDSKITKYLSGPANKGTLLAHGKDLLFSLIRERLSGRPVVFVAHSLGGIVVKEALARSSISTDLAHKDVVKSTAAVMFLGTPHRGSPDLAALGEYVRSIASTLGIDTTPALLDALGLKTTDLERAQESFSAIWQQYDFQVKTFQEGLPVVKLGLGALTTKIVPDYSSTLGDHRERAETLQANHNELCRFSGDKDPNYRKVAGEFRSIYSSIQKLQEKTAHEEIHKQLLQPQFKDLPSIQRMQLPGDDHLSDEETRALQWLWSPGLHARYHGIGRPAGKTCSWLFDHHLYQDWLNQRDQDKHNGLLWIKGKPGSGKSILMKEAFQRTNHGNTNSDALTAGFFFSAKGTELERSAVGSWKSLLYQLLLRDHESLSKFCSIAREKGAAGDHEGLPYTTAWDEEDFQSFFHLAFTQPGSKSLFIFIDALDECHADSVRQQAYFWRDATMTARENGVGLNVCISSRHFPSVTLSNCPEIVIEDHNQRDITTFVEQKFQLGIAAVAGQWATLRDRILEKSAGIFLWAVLVVEEVLRKWDEGKNIRSLLKEVDILPQALQELFKQMLSSVEPDTKQLTLRLFQWGVLAKRPLRIYEWYHVLAFIHQPAPLSLAEWRASDHCVENGDQLERWVRSMSKGLLEIKRDRPDDAQDRTSDTSVLARAGSLSLEAGDTRVVQVIHESVREFFFLGQGFNVLDHRPDLNLIGDGHLSLMHSCLDYLNIMELDALIQARARAKEGRVEATKTIPGRHHSRPENPARKIIYPSPEVPTQGGLSNEASNDKPSLDTLAASSAPDGVPDITRWLEVSQAAIEDASPATSVQPSTMSSSISGKSQMLEDFPALLSYAILELFRHAIEAQSAKMDPSTVITRLLDENTWTRVVALREDFPKGFGLYECATNFELDSWIPLLLDKQDVSLVVPVSPRSGHTAPNEKGLKPSRRLTIDQSSILSFASAGTHRESSFHTRSCDSSRVEKPGFDPDFVITPEAGLEDDFRVDNNPFAFSPGQLNMLINPKSLNVFSTLGGLNGIVCGLQSDKTSGLSVDETTVLGTVSFDEATASKAERRRPASRAYNSSAQPFEDRIRVFKSNVLPCTKAAPWWRFTYTSNRRSWAMLSVVAIIALVLGVYRTLIDGDPSRSGFSVRWAEMTVVCTAIVLNLTIDWLCGRYANKTFLKLQRYISTSDIRVVRSGRTTTIASSDVVVGDILLLQPGDIVPVDGICVESFGLKCDESEATGESDLIPKWGGQMVMEALKTGIGKCICTSVGIHSNLGKILMSCRPYEFHSPFEPHLQNFMARVTKFGSFSALILFTTLFIRFLIILPHSSRSSLDKASIFVSILLISLAIWISSSPGNFLFSFPLASVYTKMWNDGILMKPQQSCETVGNITTICLNITGTLTSLETTVVAGRFGSTELCKIDSATGRSLWKPEIKPTLRQALIEALSTTSSAYQSDGHMGNSIIGSKIEVALLRFAEAHLGLQSLEEVRSNVEILHRMAFSPSRQYSGAIVKRSNGYRLYIIGAAETVLGWCETEINDEFEQTPLLKTRREAHIEAISQYSTQSSTTISIAYTDFTQWPISDLETIRGIRGDIDSSLHGPTLIGIISVSNSLRDGITNALMDAQKSGINVRVVTGESLATARAIASESGILTDGLALEGPIFRSLSTEEMGLLLPRMQILARASPEDKRVLVGRLKDLGETVALCDDNAEAVLALKSANVSFCKGISGTEMAKNASSILLIYESFDTIVKAIRWSRSLTDAVRRCIQFQLPGIIAVVLAVVITAVADKDMKPAIGASQLLWICLILNTIAALALATNTSPIKVLDRKPEFKPSLITSNMWKMIVGQSVYQLTVTLILYFDGPLILGHDTSDLALKTKLNTIIFNTFFWMQIFNALNSRRLDNNLNIFEDVHRDISFICIICVAAGIQVVIILFGSAAFQTRPGGLDNIDWAICVVTASVSLIWGGLVRLIPDPWIFRIVEPFNELVQRLRGLACSSRSPQDEDEYNGY</sequence>
<evidence type="ECO:0000313" key="2">
    <source>
        <dbReference type="Proteomes" id="UP000836387"/>
    </source>
</evidence>
<reference evidence="1" key="1">
    <citation type="submission" date="2020-04" db="EMBL/GenBank/DDBJ databases">
        <authorList>
            <person name="Broberg M."/>
        </authorList>
    </citation>
    <scope>NUCLEOTIDE SEQUENCE</scope>
</reference>
<evidence type="ECO:0000313" key="1">
    <source>
        <dbReference type="EMBL" id="CAG9947919.1"/>
    </source>
</evidence>
<accession>A0ACA9U3W9</accession>
<reference evidence="1" key="2">
    <citation type="submission" date="2021-10" db="EMBL/GenBank/DDBJ databases">
        <authorList>
            <person name="Piombo E."/>
        </authorList>
    </citation>
    <scope>NUCLEOTIDE SEQUENCE</scope>
</reference>